<evidence type="ECO:0000256" key="1">
    <source>
        <dbReference type="SAM" id="MobiDB-lite"/>
    </source>
</evidence>
<feature type="region of interest" description="Disordered" evidence="1">
    <location>
        <begin position="43"/>
        <end position="113"/>
    </location>
</feature>
<accession>A0AAV4GLU4</accession>
<dbReference type="AlphaFoldDB" id="A0AAV4GLU4"/>
<proteinExistence type="predicted"/>
<feature type="compositionally biased region" description="Low complexity" evidence="1">
    <location>
        <begin position="72"/>
        <end position="89"/>
    </location>
</feature>
<reference evidence="2 3" key="1">
    <citation type="journal article" date="2021" name="Elife">
        <title>Chloroplast acquisition without the gene transfer in kleptoplastic sea slugs, Plakobranchus ocellatus.</title>
        <authorList>
            <person name="Maeda T."/>
            <person name="Takahashi S."/>
            <person name="Yoshida T."/>
            <person name="Shimamura S."/>
            <person name="Takaki Y."/>
            <person name="Nagai Y."/>
            <person name="Toyoda A."/>
            <person name="Suzuki Y."/>
            <person name="Arimoto A."/>
            <person name="Ishii H."/>
            <person name="Satoh N."/>
            <person name="Nishiyama T."/>
            <person name="Hasebe M."/>
            <person name="Maruyama T."/>
            <person name="Minagawa J."/>
            <person name="Obokata J."/>
            <person name="Shigenobu S."/>
        </authorList>
    </citation>
    <scope>NUCLEOTIDE SEQUENCE [LARGE SCALE GENOMIC DNA]</scope>
</reference>
<organism evidence="2 3">
    <name type="scientific">Elysia marginata</name>
    <dbReference type="NCBI Taxonomy" id="1093978"/>
    <lineage>
        <taxon>Eukaryota</taxon>
        <taxon>Metazoa</taxon>
        <taxon>Spiralia</taxon>
        <taxon>Lophotrochozoa</taxon>
        <taxon>Mollusca</taxon>
        <taxon>Gastropoda</taxon>
        <taxon>Heterobranchia</taxon>
        <taxon>Euthyneura</taxon>
        <taxon>Panpulmonata</taxon>
        <taxon>Sacoglossa</taxon>
        <taxon>Placobranchoidea</taxon>
        <taxon>Plakobranchidae</taxon>
        <taxon>Elysia</taxon>
    </lineage>
</organism>
<sequence length="113" mass="11871">MPRAFLITHKRRFEEGSAALLQDTTSDQRSWVEGKIEGECEVLKESNSSSNKNNNNSMLEHTVVAYGGGSSSGSTSGDSGVGSPPGDVGKLPDSPRRESALAETPTSLLGKCS</sequence>
<gene>
    <name evidence="2" type="ORF">ElyMa_004200800</name>
</gene>
<feature type="compositionally biased region" description="Low complexity" evidence="1">
    <location>
        <begin position="46"/>
        <end position="57"/>
    </location>
</feature>
<dbReference type="EMBL" id="BMAT01008499">
    <property type="protein sequence ID" value="GFR86518.1"/>
    <property type="molecule type" value="Genomic_DNA"/>
</dbReference>
<protein>
    <submittedName>
        <fullName evidence="2">Uncharacterized protein</fullName>
    </submittedName>
</protein>
<dbReference type="Proteomes" id="UP000762676">
    <property type="component" value="Unassembled WGS sequence"/>
</dbReference>
<name>A0AAV4GLU4_9GAST</name>
<comment type="caution">
    <text evidence="2">The sequence shown here is derived from an EMBL/GenBank/DDBJ whole genome shotgun (WGS) entry which is preliminary data.</text>
</comment>
<keyword evidence="3" id="KW-1185">Reference proteome</keyword>
<evidence type="ECO:0000313" key="3">
    <source>
        <dbReference type="Proteomes" id="UP000762676"/>
    </source>
</evidence>
<evidence type="ECO:0000313" key="2">
    <source>
        <dbReference type="EMBL" id="GFR86518.1"/>
    </source>
</evidence>